<dbReference type="AlphaFoldDB" id="A0A1A5JKL9"/>
<proteinExistence type="predicted"/>
<evidence type="ECO:0000313" key="1">
    <source>
        <dbReference type="EMBL" id="OBP83703.1"/>
    </source>
</evidence>
<reference evidence="2" key="1">
    <citation type="submission" date="2016-06" db="EMBL/GenBank/DDBJ databases">
        <title>NZP2037 Pacbio-Illumina hybrid assembly.</title>
        <authorList>
            <person name="Ramsay J.P."/>
        </authorList>
    </citation>
    <scope>NUCLEOTIDE SEQUENCE [LARGE SCALE GENOMIC DNA]</scope>
    <source>
        <strain evidence="2">R7ANS::ICEMlSym2042</strain>
    </source>
</reference>
<dbReference type="Proteomes" id="UP000093748">
    <property type="component" value="Unassembled WGS sequence"/>
</dbReference>
<comment type="caution">
    <text evidence="1">The sequence shown here is derived from an EMBL/GenBank/DDBJ whole genome shotgun (WGS) entry which is preliminary data.</text>
</comment>
<sequence>MKMDLRKPEIPILGWSLRSLDDLRLIVGISGPSGDQKSHGFCVLIFAGKDEIGRIPFKSNGEKATTHMRGALGAVLSAYEFIEENSLGNNAAKIFSKDDYVWRWLRTGIFGWIGKARRPNRDLLLKIAPMMERYAAVTLHSANEASETDIKRASDAAKDAKLGLVSAFDVEDEQDVEAEAIEFLRLRAMSRDPWK</sequence>
<name>A0A1A5JKL9_RHILI</name>
<dbReference type="GeneID" id="66682134"/>
<organism evidence="1 2">
    <name type="scientific">Rhizobium loti</name>
    <name type="common">Mesorhizobium loti</name>
    <dbReference type="NCBI Taxonomy" id="381"/>
    <lineage>
        <taxon>Bacteria</taxon>
        <taxon>Pseudomonadati</taxon>
        <taxon>Pseudomonadota</taxon>
        <taxon>Alphaproteobacteria</taxon>
        <taxon>Hyphomicrobiales</taxon>
        <taxon>Phyllobacteriaceae</taxon>
        <taxon>Mesorhizobium</taxon>
    </lineage>
</organism>
<evidence type="ECO:0008006" key="3">
    <source>
        <dbReference type="Google" id="ProtNLM"/>
    </source>
</evidence>
<accession>A0A1A5JKL9</accession>
<protein>
    <recommendedName>
        <fullName evidence="3">RNase H type-1 domain-containing protein</fullName>
    </recommendedName>
</protein>
<gene>
    <name evidence="1" type="ORF">BAE39_09715</name>
</gene>
<dbReference type="EMBL" id="LZTJ01000001">
    <property type="protein sequence ID" value="OBP83703.1"/>
    <property type="molecule type" value="Genomic_DNA"/>
</dbReference>
<evidence type="ECO:0000313" key="2">
    <source>
        <dbReference type="Proteomes" id="UP000093748"/>
    </source>
</evidence>
<dbReference type="RefSeq" id="WP_032931637.1">
    <property type="nucleotide sequence ID" value="NZ_LZTH01000001.1"/>
</dbReference>